<comment type="caution">
    <text evidence="2">The sequence shown here is derived from an EMBL/GenBank/DDBJ whole genome shotgun (WGS) entry which is preliminary data.</text>
</comment>
<keyword evidence="2" id="KW-0418">Kinase</keyword>
<dbReference type="AlphaFoldDB" id="N1V2C0"/>
<reference evidence="2 3" key="1">
    <citation type="journal article" date="2013" name="Genome Announc.">
        <title>Draft Genome Sequence of Arthrobacter crystallopoietes Strain BAB-32, Revealing Genes for Bioremediation.</title>
        <authorList>
            <person name="Joshi M.N."/>
            <person name="Pandit A.S."/>
            <person name="Sharma A."/>
            <person name="Pandya R.V."/>
            <person name="Desai S.M."/>
            <person name="Saxena A.K."/>
            <person name="Bagatharia S.B."/>
        </authorList>
    </citation>
    <scope>NUCLEOTIDE SEQUENCE [LARGE SCALE GENOMIC DNA]</scope>
    <source>
        <strain evidence="2 3">BAB-32</strain>
    </source>
</reference>
<dbReference type="GO" id="GO:0008887">
    <property type="term" value="F:glycerate kinase activity"/>
    <property type="evidence" value="ECO:0007669"/>
    <property type="project" value="InterPro"/>
</dbReference>
<organism evidence="2 3">
    <name type="scientific">Arthrobacter crystallopoietes BAB-32</name>
    <dbReference type="NCBI Taxonomy" id="1246476"/>
    <lineage>
        <taxon>Bacteria</taxon>
        <taxon>Bacillati</taxon>
        <taxon>Actinomycetota</taxon>
        <taxon>Actinomycetes</taxon>
        <taxon>Micrococcales</taxon>
        <taxon>Micrococcaceae</taxon>
        <taxon>Crystallibacter</taxon>
    </lineage>
</organism>
<dbReference type="GO" id="GO:0031388">
    <property type="term" value="P:organic acid phosphorylation"/>
    <property type="evidence" value="ECO:0007669"/>
    <property type="project" value="InterPro"/>
</dbReference>
<dbReference type="InterPro" id="IPR004381">
    <property type="entry name" value="Glycerate_kinase"/>
</dbReference>
<dbReference type="PANTHER" id="PTHR21599:SF0">
    <property type="entry name" value="GLYCERATE KINASE"/>
    <property type="match status" value="1"/>
</dbReference>
<dbReference type="InterPro" id="IPR018197">
    <property type="entry name" value="Glycerate_kinase_RE-like"/>
</dbReference>
<sequence>MKVLVAPDKFKGTLSGAEAAAAMAEGVLRVYPDAEVRTIPVADGGEEPWKQRSPPAPRSAPPGSAGRWRRKSRRPGRCSNAAVPGRP</sequence>
<dbReference type="Gene3D" id="3.40.50.10350">
    <property type="entry name" value="Glycerate kinase, domain 1"/>
    <property type="match status" value="1"/>
</dbReference>
<protein>
    <submittedName>
        <fullName evidence="2">Glycerate kinase</fullName>
    </submittedName>
</protein>
<name>N1V2C0_9MICC</name>
<evidence type="ECO:0000256" key="1">
    <source>
        <dbReference type="SAM" id="MobiDB-lite"/>
    </source>
</evidence>
<gene>
    <name evidence="2" type="ORF">D477_020378</name>
</gene>
<dbReference type="PANTHER" id="PTHR21599">
    <property type="entry name" value="GLYCERATE KINASE"/>
    <property type="match status" value="1"/>
</dbReference>
<evidence type="ECO:0000313" key="2">
    <source>
        <dbReference type="EMBL" id="EMY32393.1"/>
    </source>
</evidence>
<proteinExistence type="predicted"/>
<dbReference type="Pfam" id="PF02595">
    <property type="entry name" value="Gly_kinase"/>
    <property type="match status" value="1"/>
</dbReference>
<keyword evidence="2" id="KW-0808">Transferase</keyword>
<dbReference type="Proteomes" id="UP000010729">
    <property type="component" value="Unassembled WGS sequence"/>
</dbReference>
<dbReference type="SUPFAM" id="SSF110738">
    <property type="entry name" value="Glycerate kinase I"/>
    <property type="match status" value="1"/>
</dbReference>
<dbReference type="EMBL" id="ANPE02000279">
    <property type="protein sequence ID" value="EMY32393.1"/>
    <property type="molecule type" value="Genomic_DNA"/>
</dbReference>
<accession>N1V2C0</accession>
<feature type="region of interest" description="Disordered" evidence="1">
    <location>
        <begin position="38"/>
        <end position="87"/>
    </location>
</feature>
<keyword evidence="3" id="KW-1185">Reference proteome</keyword>
<evidence type="ECO:0000313" key="3">
    <source>
        <dbReference type="Proteomes" id="UP000010729"/>
    </source>
</evidence>
<dbReference type="InterPro" id="IPR036129">
    <property type="entry name" value="Glycerate_kinase_sf"/>
</dbReference>
<feature type="compositionally biased region" description="Basic residues" evidence="1">
    <location>
        <begin position="67"/>
        <end position="76"/>
    </location>
</feature>